<accession>A0A090NA35</accession>
<evidence type="ECO:0000313" key="2">
    <source>
        <dbReference type="Proteomes" id="UP000017944"/>
    </source>
</evidence>
<evidence type="ECO:0000313" key="1">
    <source>
        <dbReference type="EMBL" id="ESU76450.1"/>
    </source>
</evidence>
<protein>
    <submittedName>
        <fullName evidence="1">Uncharacterized protein</fullName>
    </submittedName>
</protein>
<dbReference type="AlphaFoldDB" id="A0A090NA35"/>
<organism evidence="1 2">
    <name type="scientific">Shigella dysenteriae WRSd3</name>
    <dbReference type="NCBI Taxonomy" id="1401327"/>
    <lineage>
        <taxon>Bacteria</taxon>
        <taxon>Pseudomonadati</taxon>
        <taxon>Pseudomonadota</taxon>
        <taxon>Gammaproteobacteria</taxon>
        <taxon>Enterobacterales</taxon>
        <taxon>Enterobacteriaceae</taxon>
        <taxon>Shigella</taxon>
    </lineage>
</organism>
<reference evidence="1 2" key="1">
    <citation type="submission" date="2013-10" db="EMBL/GenBank/DDBJ databases">
        <title>Draft genomes and the virulence plasmids of Sd1617 vaccine constructs: WRSd3 and WRSd5.</title>
        <authorList>
            <person name="Aksomboon Vongsawan A."/>
            <person name="Venkatesan M.M."/>
            <person name="Vaisvil B."/>
            <person name="Emel G."/>
            <person name="Kepatral V."/>
            <person name="Sethabutr O."/>
            <person name="Serichantalergs O."/>
            <person name="Mason C."/>
        </authorList>
    </citation>
    <scope>NUCLEOTIDE SEQUENCE [LARGE SCALE GENOMIC DNA]</scope>
    <source>
        <strain evidence="1 2">WRSd3</strain>
    </source>
</reference>
<name>A0A090NA35_SHIDY</name>
<dbReference type="Proteomes" id="UP000017944">
    <property type="component" value="Unassembled WGS sequence"/>
</dbReference>
<dbReference type="EMBL" id="AXUT01000515">
    <property type="protein sequence ID" value="ESU76450.1"/>
    <property type="molecule type" value="Genomic_DNA"/>
</dbReference>
<proteinExistence type="predicted"/>
<gene>
    <name evidence="1" type="ORF">WRSd3_04318</name>
</gene>
<comment type="caution">
    <text evidence="1">The sequence shown here is derived from an EMBL/GenBank/DDBJ whole genome shotgun (WGS) entry which is preliminary data.</text>
</comment>
<sequence>MRLFSILQVTFSYMVKFSLPRESLSADAMSLLIS</sequence>